<dbReference type="AlphaFoldDB" id="A0A1D1VNT8"/>
<evidence type="ECO:0000256" key="4">
    <source>
        <dbReference type="ARBA" id="ARBA00022776"/>
    </source>
</evidence>
<evidence type="ECO:0000256" key="2">
    <source>
        <dbReference type="ARBA" id="ARBA00008029"/>
    </source>
</evidence>
<feature type="region of interest" description="Disordered" evidence="8">
    <location>
        <begin position="171"/>
        <end position="193"/>
    </location>
</feature>
<keyword evidence="4" id="KW-0498">Mitosis</keyword>
<dbReference type="GO" id="GO:0000776">
    <property type="term" value="C:kinetochore"/>
    <property type="evidence" value="ECO:0007669"/>
    <property type="project" value="TreeGrafter"/>
</dbReference>
<dbReference type="SUPFAM" id="SSF160459">
    <property type="entry name" value="BLRF2-like"/>
    <property type="match status" value="1"/>
</dbReference>
<sequence length="816" mass="92084">MTDRSAGSSRSNISVNDPREKTGQSLITIERDYSKRSYPGRTPTSFQARLPLGSLLSSTKSFRQPPSPGLLAPRRRLSKLFSATADDTGPEEPRLLSAQSERASNPSRGGGLPIGYTAFSSISNTSTTRSSTGSSLFNGVLAGLNPGDLVRNVTVAEDSTRSLFSSGKKRKLDLSSSVDGGHNSSAYFSPNSADTSRLETDIKRLEFERDSARKLVEMERLQIDEELRQRRLEEQENNKKTADMWSQAEKIIAENDRLRASVEKKDTELIEMRKKYEEQIASLQTGRMEKERQLDANVRELRLESIAINEKLRSVTRERAALSEENAVLQKRLASADQLAAERAEMKHEVQSLKSELQIKEGQLADALKANTLASNLPDELKQYRDLQASVPLLQKENLKLREKAALARANEDKIASLQETITRYEQRQARFYDLELENEHLKNRLGELETDDISLTPTKKPVGVQSLINKVTQLESSHKALTEDLSLKNQCVSALTAEKRSLSQQLAELKSEYSLSESQRLAAEQTLQDTSARLITVQSERDTLKLIKETIDSSTSRRDPVVQAKLRDLEERAVRYQALATDFEQRYQKAEKIEKELRSQIASLERQRTTQVSQSSPSQDVNVQRARGAYNPAEVQILSFVRNPADEEDKAYRAETERIREENKMLLEKLNQVKTAGSYPSDLTMRTEEFLQGPGEAMEELKKQVEKLEKARKADMNDFKKTSSSFRQVCKELLGWKLRVEANKAVLHVAEGSASDAVVFEREDETKPWELKANSFTNTHSAFVTEYLNSHHSPPGFFARIILHILSERTLLCLT</sequence>
<dbReference type="Proteomes" id="UP000186922">
    <property type="component" value="Unassembled WGS sequence"/>
</dbReference>
<dbReference type="PANTHER" id="PTHR23168:SF0">
    <property type="entry name" value="MITOTIC SPINDLE ASSEMBLY CHECKPOINT PROTEIN MAD1"/>
    <property type="match status" value="1"/>
</dbReference>
<evidence type="ECO:0000256" key="5">
    <source>
        <dbReference type="ARBA" id="ARBA00023242"/>
    </source>
</evidence>
<dbReference type="InterPro" id="IPR008672">
    <property type="entry name" value="Mad1"/>
</dbReference>
<feature type="coiled-coil region" evidence="7">
    <location>
        <begin position="657"/>
        <end position="719"/>
    </location>
</feature>
<name>A0A1D1VNT8_RAMVA</name>
<feature type="coiled-coil region" evidence="7">
    <location>
        <begin position="218"/>
        <end position="370"/>
    </location>
</feature>
<dbReference type="GO" id="GO:0005635">
    <property type="term" value="C:nuclear envelope"/>
    <property type="evidence" value="ECO:0007669"/>
    <property type="project" value="TreeGrafter"/>
</dbReference>
<comment type="caution">
    <text evidence="9">The sequence shown here is derived from an EMBL/GenBank/DDBJ whole genome shotgun (WGS) entry which is preliminary data.</text>
</comment>
<dbReference type="PANTHER" id="PTHR23168">
    <property type="entry name" value="MITOTIC SPINDLE ASSEMBLY CHECKPOINT PROTEIN MAD1 MITOTIC ARREST DEFICIENT-LIKE PROTEIN 1"/>
    <property type="match status" value="1"/>
</dbReference>
<evidence type="ECO:0008006" key="11">
    <source>
        <dbReference type="Google" id="ProtNLM"/>
    </source>
</evidence>
<gene>
    <name evidence="9" type="primary">RvY_13055-1</name>
    <name evidence="9" type="synonym">RvY_13055.1</name>
    <name evidence="9" type="ORF">RvY_13055</name>
</gene>
<accession>A0A1D1VNT8</accession>
<dbReference type="OrthoDB" id="331602at2759"/>
<proteinExistence type="inferred from homology"/>
<comment type="subcellular location">
    <subcellularLocation>
        <location evidence="1">Nucleus</location>
    </subcellularLocation>
</comment>
<feature type="compositionally biased region" description="Polar residues" evidence="8">
    <location>
        <begin position="97"/>
        <end position="107"/>
    </location>
</feature>
<evidence type="ECO:0000256" key="6">
    <source>
        <dbReference type="ARBA" id="ARBA00023306"/>
    </source>
</evidence>
<feature type="coiled-coil region" evidence="7">
    <location>
        <begin position="408"/>
        <end position="520"/>
    </location>
</feature>
<dbReference type="STRING" id="947166.A0A1D1VNT8"/>
<protein>
    <recommendedName>
        <fullName evidence="11">Spindle assembly checkpoint component MAD1</fullName>
    </recommendedName>
</protein>
<keyword evidence="3" id="KW-0132">Cell division</keyword>
<dbReference type="Pfam" id="PF05557">
    <property type="entry name" value="MAD"/>
    <property type="match status" value="1"/>
</dbReference>
<comment type="similarity">
    <text evidence="2">Belongs to the MAD1 family.</text>
</comment>
<organism evidence="9 10">
    <name type="scientific">Ramazzottius varieornatus</name>
    <name type="common">Water bear</name>
    <name type="synonym">Tardigrade</name>
    <dbReference type="NCBI Taxonomy" id="947166"/>
    <lineage>
        <taxon>Eukaryota</taxon>
        <taxon>Metazoa</taxon>
        <taxon>Ecdysozoa</taxon>
        <taxon>Tardigrada</taxon>
        <taxon>Eutardigrada</taxon>
        <taxon>Parachela</taxon>
        <taxon>Hypsibioidea</taxon>
        <taxon>Ramazzottiidae</taxon>
        <taxon>Ramazzottius</taxon>
    </lineage>
</organism>
<evidence type="ECO:0000256" key="7">
    <source>
        <dbReference type="SAM" id="Coils"/>
    </source>
</evidence>
<feature type="compositionally biased region" description="Polar residues" evidence="8">
    <location>
        <begin position="1"/>
        <end position="15"/>
    </location>
</feature>
<dbReference type="GO" id="GO:0007094">
    <property type="term" value="P:mitotic spindle assembly checkpoint signaling"/>
    <property type="evidence" value="ECO:0007669"/>
    <property type="project" value="InterPro"/>
</dbReference>
<feature type="compositionally biased region" description="Polar residues" evidence="8">
    <location>
        <begin position="174"/>
        <end position="193"/>
    </location>
</feature>
<keyword evidence="7" id="KW-0175">Coiled coil</keyword>
<dbReference type="GO" id="GO:0072686">
    <property type="term" value="C:mitotic spindle"/>
    <property type="evidence" value="ECO:0007669"/>
    <property type="project" value="TreeGrafter"/>
</dbReference>
<evidence type="ECO:0000256" key="3">
    <source>
        <dbReference type="ARBA" id="ARBA00022618"/>
    </source>
</evidence>
<evidence type="ECO:0000313" key="10">
    <source>
        <dbReference type="Proteomes" id="UP000186922"/>
    </source>
</evidence>
<evidence type="ECO:0000256" key="1">
    <source>
        <dbReference type="ARBA" id="ARBA00004123"/>
    </source>
</evidence>
<feature type="coiled-coil region" evidence="7">
    <location>
        <begin position="567"/>
        <end position="608"/>
    </location>
</feature>
<dbReference type="GO" id="GO:0051301">
    <property type="term" value="P:cell division"/>
    <property type="evidence" value="ECO:0007669"/>
    <property type="project" value="UniProtKB-KW"/>
</dbReference>
<keyword evidence="5" id="KW-0539">Nucleus</keyword>
<keyword evidence="10" id="KW-1185">Reference proteome</keyword>
<evidence type="ECO:0000313" key="9">
    <source>
        <dbReference type="EMBL" id="GAV02496.1"/>
    </source>
</evidence>
<dbReference type="Gene3D" id="6.10.250.90">
    <property type="match status" value="1"/>
</dbReference>
<keyword evidence="6" id="KW-0131">Cell cycle</keyword>
<feature type="region of interest" description="Disordered" evidence="8">
    <location>
        <begin position="1"/>
        <end position="50"/>
    </location>
</feature>
<dbReference type="GO" id="GO:0051315">
    <property type="term" value="P:attachment of mitotic spindle microtubules to kinetochore"/>
    <property type="evidence" value="ECO:0007669"/>
    <property type="project" value="TreeGrafter"/>
</dbReference>
<dbReference type="EMBL" id="BDGG01000008">
    <property type="protein sequence ID" value="GAV02496.1"/>
    <property type="molecule type" value="Genomic_DNA"/>
</dbReference>
<reference evidence="9 10" key="1">
    <citation type="journal article" date="2016" name="Nat. Commun.">
        <title>Extremotolerant tardigrade genome and improved radiotolerance of human cultured cells by tardigrade-unique protein.</title>
        <authorList>
            <person name="Hashimoto T."/>
            <person name="Horikawa D.D."/>
            <person name="Saito Y."/>
            <person name="Kuwahara H."/>
            <person name="Kozuka-Hata H."/>
            <person name="Shin-I T."/>
            <person name="Minakuchi Y."/>
            <person name="Ohishi K."/>
            <person name="Motoyama A."/>
            <person name="Aizu T."/>
            <person name="Enomoto A."/>
            <person name="Kondo K."/>
            <person name="Tanaka S."/>
            <person name="Hara Y."/>
            <person name="Koshikawa S."/>
            <person name="Sagara H."/>
            <person name="Miura T."/>
            <person name="Yokobori S."/>
            <person name="Miyagawa K."/>
            <person name="Suzuki Y."/>
            <person name="Kubo T."/>
            <person name="Oyama M."/>
            <person name="Kohara Y."/>
            <person name="Fujiyama A."/>
            <person name="Arakawa K."/>
            <person name="Katayama T."/>
            <person name="Toyoda A."/>
            <person name="Kunieda T."/>
        </authorList>
    </citation>
    <scope>NUCLEOTIDE SEQUENCE [LARGE SCALE GENOMIC DNA]</scope>
    <source>
        <strain evidence="9 10">YOKOZUNA-1</strain>
    </source>
</reference>
<evidence type="ECO:0000256" key="8">
    <source>
        <dbReference type="SAM" id="MobiDB-lite"/>
    </source>
</evidence>
<feature type="region of interest" description="Disordered" evidence="8">
    <location>
        <begin position="83"/>
        <end position="112"/>
    </location>
</feature>